<keyword evidence="3" id="KW-1185">Reference proteome</keyword>
<feature type="transmembrane region" description="Helical" evidence="1">
    <location>
        <begin position="173"/>
        <end position="193"/>
    </location>
</feature>
<evidence type="ECO:0000313" key="3">
    <source>
        <dbReference type="Proteomes" id="UP001501470"/>
    </source>
</evidence>
<dbReference type="RefSeq" id="WP_344502571.1">
    <property type="nucleotide sequence ID" value="NZ_BAAAQD010000005.1"/>
</dbReference>
<sequence length="491" mass="51452">MAGATAAGTALAPGAPGAPGVAVAAGTTGTAEVVVLAVGRGGGPAKAFLELVRTDRPAEPIGVPFEGTVRVPVDRGTYLVSVEVQEDRVRTWLVQPGIRVDGAVTLTADARAGRPVAIAVPRQDAVPELLEVRYRMPVTGGETWENGFAVRGDLRGVYYGALGGERPVDGFRVMVAVTMTAAGAVYFLAWMVYGRLPAGLARTLTPGQLSTVRSRFGARVGGAGVTYTRPRMPGGGGVFAAALPLEALPARRDDHYNLDAGGVTWRTTFEEPAAGVRLEGPAGTAWNEGVAAPGVDVQELPEQWVSRNGDTLVVAARLHGDGAGHPGSAEYARARTAVYRDGVLVAEADAAEGVFEVPPEPGLFRLEMRAEPAAFGTVVDVAWTFRSEHVPGGDWRRMPLRAVSFAPVLRADGTAAAGRAFRFPYRMTTQATTAVRPGVEVSYDDGRSWFPALVTATHVAVAHPGGKGWVSLRATAEGLEQTTLRAYPFGP</sequence>
<dbReference type="Proteomes" id="UP001501470">
    <property type="component" value="Unassembled WGS sequence"/>
</dbReference>
<evidence type="ECO:0000313" key="2">
    <source>
        <dbReference type="EMBL" id="GAA1514063.1"/>
    </source>
</evidence>
<name>A0ABN2A907_9ACTN</name>
<keyword evidence="1" id="KW-0812">Transmembrane</keyword>
<accession>A0ABN2A907</accession>
<gene>
    <name evidence="2" type="ORF">GCM10009827_030910</name>
</gene>
<dbReference type="EMBL" id="BAAAQD010000005">
    <property type="protein sequence ID" value="GAA1514063.1"/>
    <property type="molecule type" value="Genomic_DNA"/>
</dbReference>
<proteinExistence type="predicted"/>
<protein>
    <submittedName>
        <fullName evidence="2">Uncharacterized protein</fullName>
    </submittedName>
</protein>
<keyword evidence="1" id="KW-1133">Transmembrane helix</keyword>
<organism evidence="2 3">
    <name type="scientific">Dactylosporangium maewongense</name>
    <dbReference type="NCBI Taxonomy" id="634393"/>
    <lineage>
        <taxon>Bacteria</taxon>
        <taxon>Bacillati</taxon>
        <taxon>Actinomycetota</taxon>
        <taxon>Actinomycetes</taxon>
        <taxon>Micromonosporales</taxon>
        <taxon>Micromonosporaceae</taxon>
        <taxon>Dactylosporangium</taxon>
    </lineage>
</organism>
<evidence type="ECO:0000256" key="1">
    <source>
        <dbReference type="SAM" id="Phobius"/>
    </source>
</evidence>
<keyword evidence="1" id="KW-0472">Membrane</keyword>
<reference evidence="2 3" key="1">
    <citation type="journal article" date="2019" name="Int. J. Syst. Evol. Microbiol.">
        <title>The Global Catalogue of Microorganisms (GCM) 10K type strain sequencing project: providing services to taxonomists for standard genome sequencing and annotation.</title>
        <authorList>
            <consortium name="The Broad Institute Genomics Platform"/>
            <consortium name="The Broad Institute Genome Sequencing Center for Infectious Disease"/>
            <person name="Wu L."/>
            <person name="Ma J."/>
        </authorList>
    </citation>
    <scope>NUCLEOTIDE SEQUENCE [LARGE SCALE GENOMIC DNA]</scope>
    <source>
        <strain evidence="2 3">JCM 15933</strain>
    </source>
</reference>
<comment type="caution">
    <text evidence="2">The sequence shown here is derived from an EMBL/GenBank/DDBJ whole genome shotgun (WGS) entry which is preliminary data.</text>
</comment>